<accession>A0A9D3YMJ7</accession>
<evidence type="ECO:0000313" key="2">
    <source>
        <dbReference type="EMBL" id="KAH3703332.1"/>
    </source>
</evidence>
<sequence length="97" mass="11034">MEFKAVNGIRQNQNFKFSADELRIYPAYRFSDATRPDVVPAAGLSPSRLAYLYVFSTVRLIHVPGLHMPRIRRRCVKTPNTPYPRAQRLSPSTPTAS</sequence>
<organism evidence="2 3">
    <name type="scientific">Dreissena polymorpha</name>
    <name type="common">Zebra mussel</name>
    <name type="synonym">Mytilus polymorpha</name>
    <dbReference type="NCBI Taxonomy" id="45954"/>
    <lineage>
        <taxon>Eukaryota</taxon>
        <taxon>Metazoa</taxon>
        <taxon>Spiralia</taxon>
        <taxon>Lophotrochozoa</taxon>
        <taxon>Mollusca</taxon>
        <taxon>Bivalvia</taxon>
        <taxon>Autobranchia</taxon>
        <taxon>Heteroconchia</taxon>
        <taxon>Euheterodonta</taxon>
        <taxon>Imparidentia</taxon>
        <taxon>Neoheterodontei</taxon>
        <taxon>Myida</taxon>
        <taxon>Dreissenoidea</taxon>
        <taxon>Dreissenidae</taxon>
        <taxon>Dreissena</taxon>
    </lineage>
</organism>
<protein>
    <submittedName>
        <fullName evidence="2">Uncharacterized protein</fullName>
    </submittedName>
</protein>
<keyword evidence="3" id="KW-1185">Reference proteome</keyword>
<comment type="caution">
    <text evidence="2">The sequence shown here is derived from an EMBL/GenBank/DDBJ whole genome shotgun (WGS) entry which is preliminary data.</text>
</comment>
<evidence type="ECO:0000313" key="3">
    <source>
        <dbReference type="Proteomes" id="UP000828390"/>
    </source>
</evidence>
<dbReference type="EMBL" id="JAIWYP010000015">
    <property type="protein sequence ID" value="KAH3703332.1"/>
    <property type="molecule type" value="Genomic_DNA"/>
</dbReference>
<evidence type="ECO:0000256" key="1">
    <source>
        <dbReference type="SAM" id="MobiDB-lite"/>
    </source>
</evidence>
<name>A0A9D3YMJ7_DREPO</name>
<dbReference type="AlphaFoldDB" id="A0A9D3YMJ7"/>
<reference evidence="2" key="2">
    <citation type="submission" date="2020-11" db="EMBL/GenBank/DDBJ databases">
        <authorList>
            <person name="McCartney M.A."/>
            <person name="Auch B."/>
            <person name="Kono T."/>
            <person name="Mallez S."/>
            <person name="Becker A."/>
            <person name="Gohl D.M."/>
            <person name="Silverstein K.A.T."/>
            <person name="Koren S."/>
            <person name="Bechman K.B."/>
            <person name="Herman A."/>
            <person name="Abrahante J.E."/>
            <person name="Garbe J."/>
        </authorList>
    </citation>
    <scope>NUCLEOTIDE SEQUENCE</scope>
    <source>
        <strain evidence="2">Duluth1</strain>
        <tissue evidence="2">Whole animal</tissue>
    </source>
</reference>
<dbReference type="Proteomes" id="UP000828390">
    <property type="component" value="Unassembled WGS sequence"/>
</dbReference>
<proteinExistence type="predicted"/>
<reference evidence="2" key="1">
    <citation type="journal article" date="2019" name="bioRxiv">
        <title>The Genome of the Zebra Mussel, Dreissena polymorpha: A Resource for Invasive Species Research.</title>
        <authorList>
            <person name="McCartney M.A."/>
            <person name="Auch B."/>
            <person name="Kono T."/>
            <person name="Mallez S."/>
            <person name="Zhang Y."/>
            <person name="Obille A."/>
            <person name="Becker A."/>
            <person name="Abrahante J.E."/>
            <person name="Garbe J."/>
            <person name="Badalamenti J.P."/>
            <person name="Herman A."/>
            <person name="Mangelson H."/>
            <person name="Liachko I."/>
            <person name="Sullivan S."/>
            <person name="Sone E.D."/>
            <person name="Koren S."/>
            <person name="Silverstein K.A.T."/>
            <person name="Beckman K.B."/>
            <person name="Gohl D.M."/>
        </authorList>
    </citation>
    <scope>NUCLEOTIDE SEQUENCE</scope>
    <source>
        <strain evidence="2">Duluth1</strain>
        <tissue evidence="2">Whole animal</tissue>
    </source>
</reference>
<feature type="region of interest" description="Disordered" evidence="1">
    <location>
        <begin position="77"/>
        <end position="97"/>
    </location>
</feature>
<gene>
    <name evidence="2" type="ORF">DPMN_078366</name>
</gene>